<dbReference type="Proteomes" id="UP000028007">
    <property type="component" value="Unassembled WGS sequence"/>
</dbReference>
<name>A0A081PIQ2_9SPHI</name>
<dbReference type="EMBL" id="JNFF01000033">
    <property type="protein sequence ID" value="KEQ30575.1"/>
    <property type="molecule type" value="Genomic_DNA"/>
</dbReference>
<keyword evidence="3" id="KW-0998">Cell outer membrane</keyword>
<proteinExistence type="predicted"/>
<reference evidence="5 6" key="1">
    <citation type="journal article" date="1992" name="Int. J. Syst. Bacteriol.">
        <title>Sphingobacterium antarcticus sp. nov. a Psychrotrophic Bacterium from the Soils of Schirmacher Oasis, Antarctica.</title>
        <authorList>
            <person name="Shivaji S."/>
            <person name="Ray M.K."/>
            <person name="Rao N.S."/>
            <person name="Saiserr L."/>
            <person name="Jagannadham M.V."/>
            <person name="Kumar G.S."/>
            <person name="Reddy G."/>
            <person name="Bhargava P.M."/>
        </authorList>
    </citation>
    <scope>NUCLEOTIDE SEQUENCE [LARGE SCALE GENOMIC DNA]</scope>
    <source>
        <strain evidence="5 6">4BY</strain>
    </source>
</reference>
<dbReference type="InterPro" id="IPR041700">
    <property type="entry name" value="OMP_b-brl_3"/>
</dbReference>
<dbReference type="GO" id="GO:0009279">
    <property type="term" value="C:cell outer membrane"/>
    <property type="evidence" value="ECO:0007669"/>
    <property type="project" value="UniProtKB-SubCell"/>
</dbReference>
<dbReference type="InterPro" id="IPR008969">
    <property type="entry name" value="CarboxyPept-like_regulatory"/>
</dbReference>
<dbReference type="Pfam" id="PF13620">
    <property type="entry name" value="CarboxypepD_reg"/>
    <property type="match status" value="1"/>
</dbReference>
<dbReference type="OrthoDB" id="719274at2"/>
<evidence type="ECO:0000313" key="5">
    <source>
        <dbReference type="EMBL" id="KEQ30575.1"/>
    </source>
</evidence>
<gene>
    <name evidence="5" type="ORF">N180_04950</name>
</gene>
<sequence>MNSSLNQIKTRIMEKYFKTGLIIVISMFFLCSADAIAQQVKPAGTPQSLTSVLSSLTIQYKVNFLYEETNVIHQKVIYDAAHYKGKSINEVLNNLLAPLNLSWYKVDAQNYSIFPKPVPSIPQIHQISAPGLTGQDSVVREQIAGRVLDEHQQPLGYTKVTLLTAADSALVLNALTDPDGNFGFTGIKAGVYKIRISAIGKLPYITKPFTVGGTLRVAIEPIAMRASEETLKEVKITSARPLVETKSDRLIYNVENSAMAAGNSLQLLRSAPFVRVSADNSVSLQGKKTMILIDSKPVPDVSLENILQTMPAGNIQKIELITQPSAKYDASYGAVINIITKKSQLEGLTGNFRLDGSAGKYANGNTNLSTTYKRNRLTISANGGLNKGDNLFGLTGTRFQDPSDPSYFLTNNWKRISHYNNYSFQGSVEYQLDKNQTIGLFADLNRYDAKGPWATQNEFGRLNAKPDSILLTDADFNLKIRSSTYNINYHLTADSGKHDLTILATFTPWERDMFQQFPSALYDGSGKLIKTPFLYQNRNRGNIDVYIAQADYTRQFKDNWKLETGVKYQKTDSKTSVNYEDDRSGEMQQVPEFSSQNTLQESIGGAYGIVSKGWSDTKIQAGLRLEDTRANFAEHFRQHYTNLFPTLLVQQQLNKNVDISASYKKTISRAPYNELVPYMVSTNQYTIEQGNPALVPAFDDIYSVNANIHKLNLSAIYTRNKGLIGLFPVKQDYATKVTYYSRQNLKSASDISLYLFYPLQITSWWETINSGTPIGYNQAEGMVFGRQYKLSAFHSDFRTSHVFKFSEKLKFQIDAYYWTNYVQDLSHNTGNKNVDASFLLNLWEGKGQLRLGGNELIFKRNDYVVSRDYGSFRSAERLNTDSKRIYAGFTYKFGKSRVQKNDTKLGNEDALRRL</sequence>
<dbReference type="Gene3D" id="2.170.130.10">
    <property type="entry name" value="TonB-dependent receptor, plug domain"/>
    <property type="match status" value="1"/>
</dbReference>
<evidence type="ECO:0000256" key="3">
    <source>
        <dbReference type="ARBA" id="ARBA00023237"/>
    </source>
</evidence>
<evidence type="ECO:0000313" key="6">
    <source>
        <dbReference type="Proteomes" id="UP000028007"/>
    </source>
</evidence>
<dbReference type="SUPFAM" id="SSF49464">
    <property type="entry name" value="Carboxypeptidase regulatory domain-like"/>
    <property type="match status" value="1"/>
</dbReference>
<organism evidence="5 6">
    <name type="scientific">Pedobacter antarcticus 4BY</name>
    <dbReference type="NCBI Taxonomy" id="1358423"/>
    <lineage>
        <taxon>Bacteria</taxon>
        <taxon>Pseudomonadati</taxon>
        <taxon>Bacteroidota</taxon>
        <taxon>Sphingobacteriia</taxon>
        <taxon>Sphingobacteriales</taxon>
        <taxon>Sphingobacteriaceae</taxon>
        <taxon>Pedobacter</taxon>
    </lineage>
</organism>
<dbReference type="SUPFAM" id="SSF56935">
    <property type="entry name" value="Porins"/>
    <property type="match status" value="1"/>
</dbReference>
<dbReference type="Pfam" id="PF14905">
    <property type="entry name" value="OMP_b-brl_3"/>
    <property type="match status" value="1"/>
</dbReference>
<accession>A0A081PIQ2</accession>
<dbReference type="PANTHER" id="PTHR40980:SF4">
    <property type="entry name" value="TONB-DEPENDENT RECEPTOR-LIKE BETA-BARREL DOMAIN-CONTAINING PROTEIN"/>
    <property type="match status" value="1"/>
</dbReference>
<dbReference type="eggNOG" id="COG4771">
    <property type="taxonomic scope" value="Bacteria"/>
</dbReference>
<evidence type="ECO:0000256" key="2">
    <source>
        <dbReference type="ARBA" id="ARBA00023136"/>
    </source>
</evidence>
<comment type="subcellular location">
    <subcellularLocation>
        <location evidence="1">Cell outer membrane</location>
    </subcellularLocation>
</comment>
<dbReference type="Gene3D" id="2.40.170.20">
    <property type="entry name" value="TonB-dependent receptor, beta-barrel domain"/>
    <property type="match status" value="1"/>
</dbReference>
<evidence type="ECO:0000259" key="4">
    <source>
        <dbReference type="Pfam" id="PF14905"/>
    </source>
</evidence>
<dbReference type="PANTHER" id="PTHR40980">
    <property type="entry name" value="PLUG DOMAIN-CONTAINING PROTEIN"/>
    <property type="match status" value="1"/>
</dbReference>
<feature type="domain" description="Outer membrane protein beta-barrel" evidence="4">
    <location>
        <begin position="493"/>
        <end position="891"/>
    </location>
</feature>
<dbReference type="InterPro" id="IPR036942">
    <property type="entry name" value="Beta-barrel_TonB_sf"/>
</dbReference>
<dbReference type="InterPro" id="IPR037066">
    <property type="entry name" value="Plug_dom_sf"/>
</dbReference>
<keyword evidence="2" id="KW-0472">Membrane</keyword>
<dbReference type="Gene3D" id="2.60.40.1120">
    <property type="entry name" value="Carboxypeptidase-like, regulatory domain"/>
    <property type="match status" value="1"/>
</dbReference>
<protein>
    <recommendedName>
        <fullName evidence="4">Outer membrane protein beta-barrel domain-containing protein</fullName>
    </recommendedName>
</protein>
<evidence type="ECO:0000256" key="1">
    <source>
        <dbReference type="ARBA" id="ARBA00004442"/>
    </source>
</evidence>
<keyword evidence="6" id="KW-1185">Reference proteome</keyword>
<comment type="caution">
    <text evidence="5">The sequence shown here is derived from an EMBL/GenBank/DDBJ whole genome shotgun (WGS) entry which is preliminary data.</text>
</comment>
<dbReference type="AlphaFoldDB" id="A0A081PIQ2"/>